<protein>
    <recommendedName>
        <fullName evidence="5">CARDB domain-containing protein</fullName>
    </recommendedName>
</protein>
<keyword evidence="2" id="KW-1133">Transmembrane helix</keyword>
<feature type="transmembrane region" description="Helical" evidence="2">
    <location>
        <begin position="384"/>
        <end position="402"/>
    </location>
</feature>
<sequence>MNLRKYILFLMISLIFLQSASAAKTYLVTEHEPVYPGDTVFVWVPIKNTGYGTWLSDTVVKLVPANNATEKAVHVLDDAVAIGSIQDWNEMRTAKFKIHVDKSAVEGEYDFHVHITSKGNGDSSGSSPTTTMQEDRVLVVSGTPVVILSNSSVETVAPGSISEVVLKFKNVGTGTARNLYVDFDTTMEHLSKAFSIVGSGTRFPLGSLSPQDEAEVRFTLMVDALAQTGVYNIPLKISGMNYTTNDYIGVGIAGITDFELSYLDSGGSFLLSVANIGVNPASAVSVTIPTQNNFNVIGSSSQVIGNLNAGDYTSATFQMAQTGRSDLRVMIQYTDASGVRRSLEKKLPVKLSGTMSGTTGTASGNAGDQHEAMHSGGSNISRQAASLIPYAGIVLIGIIGIWQRKSITEMYKRLKFQRQREK</sequence>
<dbReference type="EMBL" id="FZMP01000087">
    <property type="protein sequence ID" value="SNQ60353.1"/>
    <property type="molecule type" value="Genomic_DNA"/>
</dbReference>
<name>A0A284VMB7_9EURY</name>
<dbReference type="PANTHER" id="PTHR35902:SF3">
    <property type="entry name" value="NPCBM-ASSOCIATED, NEW3 DOMAIN OF ALPHA-GALACTOSIDASE"/>
    <property type="match status" value="1"/>
</dbReference>
<dbReference type="RefSeq" id="WP_096204680.1">
    <property type="nucleotide sequence ID" value="NZ_FZMP01000087.1"/>
</dbReference>
<dbReference type="PANTHER" id="PTHR35902">
    <property type="entry name" value="S-LAYER DOMAIN-LIKE PROTEIN-RELATED"/>
    <property type="match status" value="1"/>
</dbReference>
<evidence type="ECO:0008006" key="5">
    <source>
        <dbReference type="Google" id="ProtNLM"/>
    </source>
</evidence>
<reference evidence="4" key="1">
    <citation type="submission" date="2017-06" db="EMBL/GenBank/DDBJ databases">
        <authorList>
            <person name="Cremers G."/>
        </authorList>
    </citation>
    <scope>NUCLEOTIDE SEQUENCE [LARGE SCALE GENOMIC DNA]</scope>
</reference>
<keyword evidence="2" id="KW-0472">Membrane</keyword>
<keyword evidence="2" id="KW-0812">Transmembrane</keyword>
<evidence type="ECO:0000313" key="3">
    <source>
        <dbReference type="EMBL" id="SNQ60353.1"/>
    </source>
</evidence>
<dbReference type="Proteomes" id="UP000218615">
    <property type="component" value="Unassembled WGS sequence"/>
</dbReference>
<evidence type="ECO:0000256" key="1">
    <source>
        <dbReference type="SAM" id="MobiDB-lite"/>
    </source>
</evidence>
<dbReference type="AlphaFoldDB" id="A0A284VMB7"/>
<dbReference type="OrthoDB" id="56770at2157"/>
<gene>
    <name evidence="3" type="ORF">MNV_1770004</name>
</gene>
<accession>A0A284VMB7</accession>
<keyword evidence="4" id="KW-1185">Reference proteome</keyword>
<evidence type="ECO:0000313" key="4">
    <source>
        <dbReference type="Proteomes" id="UP000218615"/>
    </source>
</evidence>
<feature type="region of interest" description="Disordered" evidence="1">
    <location>
        <begin position="353"/>
        <end position="377"/>
    </location>
</feature>
<proteinExistence type="predicted"/>
<feature type="compositionally biased region" description="Low complexity" evidence="1">
    <location>
        <begin position="353"/>
        <end position="364"/>
    </location>
</feature>
<evidence type="ECO:0000256" key="2">
    <source>
        <dbReference type="SAM" id="Phobius"/>
    </source>
</evidence>
<organism evidence="3 4">
    <name type="scientific">Candidatus Methanoperedens nitratireducens</name>
    <dbReference type="NCBI Taxonomy" id="1392998"/>
    <lineage>
        <taxon>Archaea</taxon>
        <taxon>Methanobacteriati</taxon>
        <taxon>Methanobacteriota</taxon>
        <taxon>Stenosarchaea group</taxon>
        <taxon>Methanomicrobia</taxon>
        <taxon>Methanosarcinales</taxon>
        <taxon>ANME-2 cluster</taxon>
        <taxon>Candidatus Methanoperedentaceae</taxon>
        <taxon>Candidatus Methanoperedens</taxon>
    </lineage>
</organism>